<evidence type="ECO:0000259" key="2">
    <source>
        <dbReference type="PROSITE" id="PS50943"/>
    </source>
</evidence>
<dbReference type="InterPro" id="IPR001387">
    <property type="entry name" value="Cro/C1-type_HTH"/>
</dbReference>
<evidence type="ECO:0000313" key="4">
    <source>
        <dbReference type="Proteomes" id="UP000218323"/>
    </source>
</evidence>
<dbReference type="SUPFAM" id="SSF47413">
    <property type="entry name" value="lambda repressor-like DNA-binding domains"/>
    <property type="match status" value="1"/>
</dbReference>
<proteinExistence type="predicted"/>
<dbReference type="Proteomes" id="UP000218323">
    <property type="component" value="Unassembled WGS sequence"/>
</dbReference>
<dbReference type="RefSeq" id="WP_096641357.1">
    <property type="nucleotide sequence ID" value="NZ_NWVC01000020.1"/>
</dbReference>
<comment type="caution">
    <text evidence="3">The sequence shown here is derived from an EMBL/GenBank/DDBJ whole genome shotgun (WGS) entry which is preliminary data.</text>
</comment>
<feature type="domain" description="HTH cro/C1-type" evidence="2">
    <location>
        <begin position="17"/>
        <end position="71"/>
    </location>
</feature>
<evidence type="ECO:0000313" key="3">
    <source>
        <dbReference type="EMBL" id="PCG12936.1"/>
    </source>
</evidence>
<dbReference type="AlphaFoldDB" id="A0A2A4I450"/>
<keyword evidence="1" id="KW-0238">DNA-binding</keyword>
<dbReference type="CDD" id="cd00093">
    <property type="entry name" value="HTH_XRE"/>
    <property type="match status" value="1"/>
</dbReference>
<keyword evidence="4" id="KW-1185">Reference proteome</keyword>
<dbReference type="PANTHER" id="PTHR46797:SF1">
    <property type="entry name" value="METHYLPHOSPHONATE SYNTHASE"/>
    <property type="match status" value="1"/>
</dbReference>
<dbReference type="InterPro" id="IPR010982">
    <property type="entry name" value="Lambda_DNA-bd_dom_sf"/>
</dbReference>
<name>A0A2A4I450_9SPHN</name>
<dbReference type="Pfam" id="PF01381">
    <property type="entry name" value="HTH_3"/>
    <property type="match status" value="1"/>
</dbReference>
<dbReference type="EMBL" id="NWVC01000020">
    <property type="protein sequence ID" value="PCG12936.1"/>
    <property type="molecule type" value="Genomic_DNA"/>
</dbReference>
<protein>
    <recommendedName>
        <fullName evidence="2">HTH cro/C1-type domain-containing protein</fullName>
    </recommendedName>
</protein>
<dbReference type="GO" id="GO:0003677">
    <property type="term" value="F:DNA binding"/>
    <property type="evidence" value="ECO:0007669"/>
    <property type="project" value="UniProtKB-KW"/>
</dbReference>
<dbReference type="PROSITE" id="PS50943">
    <property type="entry name" value="HTH_CROC1"/>
    <property type="match status" value="1"/>
</dbReference>
<dbReference type="InterPro" id="IPR050807">
    <property type="entry name" value="TransReg_Diox_bact_type"/>
</dbReference>
<gene>
    <name evidence="3" type="ORF">COA07_17275</name>
</gene>
<dbReference type="PANTHER" id="PTHR46797">
    <property type="entry name" value="HTH-TYPE TRANSCRIPTIONAL REGULATOR"/>
    <property type="match status" value="1"/>
</dbReference>
<accession>A0A2A4I450</accession>
<dbReference type="GO" id="GO:0005829">
    <property type="term" value="C:cytosol"/>
    <property type="evidence" value="ECO:0007669"/>
    <property type="project" value="TreeGrafter"/>
</dbReference>
<evidence type="ECO:0000256" key="1">
    <source>
        <dbReference type="ARBA" id="ARBA00023125"/>
    </source>
</evidence>
<organism evidence="3 4">
    <name type="scientific">Sphingomonas adhaesiva</name>
    <dbReference type="NCBI Taxonomy" id="28212"/>
    <lineage>
        <taxon>Bacteria</taxon>
        <taxon>Pseudomonadati</taxon>
        <taxon>Pseudomonadota</taxon>
        <taxon>Alphaproteobacteria</taxon>
        <taxon>Sphingomonadales</taxon>
        <taxon>Sphingomonadaceae</taxon>
        <taxon>Sphingomonas</taxon>
    </lineage>
</organism>
<reference evidence="3 4" key="1">
    <citation type="submission" date="2017-09" db="EMBL/GenBank/DDBJ databases">
        <title>Sphingomonas adhaesiva DSM 7418, whole genome shotgun sequence.</title>
        <authorList>
            <person name="Feng G."/>
            <person name="Zhu H."/>
        </authorList>
    </citation>
    <scope>NUCLEOTIDE SEQUENCE [LARGE SCALE GENOMIC DNA]</scope>
    <source>
        <strain evidence="3 4">DSM 7418</strain>
    </source>
</reference>
<dbReference type="GO" id="GO:0003700">
    <property type="term" value="F:DNA-binding transcription factor activity"/>
    <property type="evidence" value="ECO:0007669"/>
    <property type="project" value="TreeGrafter"/>
</dbReference>
<dbReference type="SMART" id="SM00530">
    <property type="entry name" value="HTH_XRE"/>
    <property type="match status" value="1"/>
</dbReference>
<sequence>MLRDVQIEVIRKVGERIRERRIAAGVSQAELAERSDLDRLYLGRLERGAQNPTLLVIARLSVELDYPLDELFAGLTVSVKEVRAVRRLSRGPGRRAGGMAADEG</sequence>
<dbReference type="Gene3D" id="1.10.260.40">
    <property type="entry name" value="lambda repressor-like DNA-binding domains"/>
    <property type="match status" value="1"/>
</dbReference>